<sequence length="87" mass="10159">MYEPDYHYIPCRCFSADHLVRVCPDEDIDGTLNVEILSSRQSSFWSRVRWALKHVFGRDDLVFADVIISREKWLKAAGEAERKEVGK</sequence>
<dbReference type="Proteomes" id="UP000222062">
    <property type="component" value="Segment"/>
</dbReference>
<gene>
    <name evidence="1" type="ORF">p11019_34</name>
</gene>
<accession>A0A0H4IJH1</accession>
<name>A0A0H4IJH1_9CAUD</name>
<proteinExistence type="predicted"/>
<dbReference type="EMBL" id="KJ133692">
    <property type="protein sequence ID" value="AKO59254.1"/>
    <property type="molecule type" value="Genomic_DNA"/>
</dbReference>
<evidence type="ECO:0000313" key="1">
    <source>
        <dbReference type="EMBL" id="AKO59254.1"/>
    </source>
</evidence>
<reference evidence="1 2" key="1">
    <citation type="journal article" date="2015" name="Virol. J.">
        <title>Whole genome sequence comparison of ten diagnostic brucellaphages propagated on two Brucella abortus hosts.</title>
        <authorList>
            <person name="Tevdoradze E."/>
            <person name="Farlow J."/>
            <person name="Kotorashvili A."/>
            <person name="Skhirtladze N."/>
            <person name="Antadze I."/>
            <person name="Gunia S."/>
            <person name="Balarjishvili N."/>
            <person name="Kvachadze L."/>
            <person name="Kutateladze M."/>
        </authorList>
    </citation>
    <scope>NUCLEOTIDE SEQUENCE [LARGE SCALE GENOMIC DNA]</scope>
</reference>
<organism evidence="1 2">
    <name type="scientific">Brucella phage 110_19</name>
    <dbReference type="NCBI Taxonomy" id="1667369"/>
    <lineage>
        <taxon>Viruses</taxon>
        <taxon>Duplodnaviria</taxon>
        <taxon>Heunggongvirae</taxon>
        <taxon>Uroviricota</taxon>
        <taxon>Caudoviricetes</taxon>
        <taxon>Perisivirus</taxon>
        <taxon>Perisivirus Tb</taxon>
    </lineage>
</organism>
<protein>
    <submittedName>
        <fullName evidence="1">Uncharacterized protein</fullName>
    </submittedName>
</protein>
<evidence type="ECO:0000313" key="2">
    <source>
        <dbReference type="Proteomes" id="UP000222062"/>
    </source>
</evidence>